<dbReference type="AlphaFoldDB" id="A0A699HHK9"/>
<protein>
    <submittedName>
        <fullName evidence="2">Uncharacterized protein</fullName>
    </submittedName>
</protein>
<organism evidence="2">
    <name type="scientific">Tanacetum cinerariifolium</name>
    <name type="common">Dalmatian daisy</name>
    <name type="synonym">Chrysanthemum cinerariifolium</name>
    <dbReference type="NCBI Taxonomy" id="118510"/>
    <lineage>
        <taxon>Eukaryota</taxon>
        <taxon>Viridiplantae</taxon>
        <taxon>Streptophyta</taxon>
        <taxon>Embryophyta</taxon>
        <taxon>Tracheophyta</taxon>
        <taxon>Spermatophyta</taxon>
        <taxon>Magnoliopsida</taxon>
        <taxon>eudicotyledons</taxon>
        <taxon>Gunneridae</taxon>
        <taxon>Pentapetalae</taxon>
        <taxon>asterids</taxon>
        <taxon>campanulids</taxon>
        <taxon>Asterales</taxon>
        <taxon>Asteraceae</taxon>
        <taxon>Asteroideae</taxon>
        <taxon>Anthemideae</taxon>
        <taxon>Anthemidinae</taxon>
        <taxon>Tanacetum</taxon>
    </lineage>
</organism>
<dbReference type="EMBL" id="BKCJ010168367">
    <property type="protein sequence ID" value="GEY31441.1"/>
    <property type="molecule type" value="Genomic_DNA"/>
</dbReference>
<gene>
    <name evidence="2" type="ORF">Tci_403415</name>
</gene>
<reference evidence="2" key="1">
    <citation type="journal article" date="2019" name="Sci. Rep.">
        <title>Draft genome of Tanacetum cinerariifolium, the natural source of mosquito coil.</title>
        <authorList>
            <person name="Yamashiro T."/>
            <person name="Shiraishi A."/>
            <person name="Satake H."/>
            <person name="Nakayama K."/>
        </authorList>
    </citation>
    <scope>NUCLEOTIDE SEQUENCE</scope>
</reference>
<feature type="compositionally biased region" description="Polar residues" evidence="1">
    <location>
        <begin position="23"/>
        <end position="34"/>
    </location>
</feature>
<feature type="region of interest" description="Disordered" evidence="1">
    <location>
        <begin position="1"/>
        <end position="75"/>
    </location>
</feature>
<evidence type="ECO:0000256" key="1">
    <source>
        <dbReference type="SAM" id="MobiDB-lite"/>
    </source>
</evidence>
<feature type="compositionally biased region" description="Polar residues" evidence="1">
    <location>
        <begin position="63"/>
        <end position="74"/>
    </location>
</feature>
<comment type="caution">
    <text evidence="2">The sequence shown here is derived from an EMBL/GenBank/DDBJ whole genome shotgun (WGS) entry which is preliminary data.</text>
</comment>
<feature type="compositionally biased region" description="Polar residues" evidence="1">
    <location>
        <begin position="190"/>
        <end position="202"/>
    </location>
</feature>
<evidence type="ECO:0000313" key="2">
    <source>
        <dbReference type="EMBL" id="GEY31441.1"/>
    </source>
</evidence>
<feature type="region of interest" description="Disordered" evidence="1">
    <location>
        <begin position="180"/>
        <end position="206"/>
    </location>
</feature>
<feature type="compositionally biased region" description="Polar residues" evidence="1">
    <location>
        <begin position="42"/>
        <end position="51"/>
    </location>
</feature>
<name>A0A699HHK9_TANCI</name>
<sequence>MERGFLSQKESGGGRGVKEKQFGSATVASPTSGQDEGLKEGNTVTSESTGQVVEVSAAPSGTHDASTTPVNPDTPQEVVHESVMKEIPASYANKLSRTSLTKANLRKLDANEQLCKNLTEVDACNGFSDNLVMDVSNLEGPGYTNETIRVEYEWEPPCCRWIKASGSSRADDEGFVEAKKNKLGDPANEQVESGNMASTSGAQEEGKSATLLVEKINMFEKQMLEGKCVLVDDDGKPLEKC</sequence>
<proteinExistence type="predicted"/>
<accession>A0A699HHK9</accession>